<proteinExistence type="inferred from homology"/>
<evidence type="ECO:0000256" key="6">
    <source>
        <dbReference type="ARBA" id="ARBA00022679"/>
    </source>
</evidence>
<dbReference type="NCBIfam" id="NF005154">
    <property type="entry name" value="PRK06635.1-2"/>
    <property type="match status" value="1"/>
</dbReference>
<evidence type="ECO:0000256" key="13">
    <source>
        <dbReference type="RuleBase" id="RU003448"/>
    </source>
</evidence>
<dbReference type="InterPro" id="IPR041740">
    <property type="entry name" value="AKii-LysC-BS"/>
</dbReference>
<keyword evidence="8 13" id="KW-0418">Kinase</keyword>
<dbReference type="PROSITE" id="PS51671">
    <property type="entry name" value="ACT"/>
    <property type="match status" value="2"/>
</dbReference>
<dbReference type="FunFam" id="3.40.1160.10:FF:000002">
    <property type="entry name" value="Aspartokinase"/>
    <property type="match status" value="1"/>
</dbReference>
<keyword evidence="17" id="KW-1185">Reference proteome</keyword>
<dbReference type="EMBL" id="BLTE01000014">
    <property type="protein sequence ID" value="GFK95169.1"/>
    <property type="molecule type" value="Genomic_DNA"/>
</dbReference>
<sequence length="411" mass="44415">MKIMVQKYGGTSVAGLERMRKVLSRVRNGLDEGYKVIVVLSAMAGETNKLIGLANEFSAKPDPEEMDALVVNGENVSIALFSLLAKSEGIRAKSLQGWQIPITTTDAYMKARIISIDEARLRNLLEDHDVLVVAGFQGVDCKGRMTTLGRGGSDTTGVALAAAVKADVCEIYTDVDGVFTTDPRVCSAARKLDRICYDEMLELASSGSKVLQIRSVEFAKKFNVPVRVRSTFTDDPGTLVTQEDDAMMEDLVISGIAFDRDQCRVTVYKVKDKPGVAATIFGAIAAKRILVDMIIQNTSHDGYTDMTFTVSRGDLDQTLAILAGVGDEIGAESVQHDTNVAKVSVVGVGMRNHSGVASTMFQALCDENVNIKLIATSEIKITCLIDEKYVELAVRALHTAFGLDKELKAAC</sequence>
<evidence type="ECO:0000313" key="16">
    <source>
        <dbReference type="EMBL" id="GFK95169.1"/>
    </source>
</evidence>
<dbReference type="NCBIfam" id="TIGR00657">
    <property type="entry name" value="asp_kinases"/>
    <property type="match status" value="1"/>
</dbReference>
<dbReference type="Pfam" id="PF00696">
    <property type="entry name" value="AA_kinase"/>
    <property type="match status" value="1"/>
</dbReference>
<dbReference type="CDD" id="cd04913">
    <property type="entry name" value="ACT_AKii-LysC-BS-like_1"/>
    <property type="match status" value="1"/>
</dbReference>
<dbReference type="NCBIfam" id="TIGR00656">
    <property type="entry name" value="asp_kin_monofn"/>
    <property type="match status" value="1"/>
</dbReference>
<keyword evidence="5 14" id="KW-0028">Amino-acid biosynthesis</keyword>
<feature type="domain" description="ACT" evidence="15">
    <location>
        <begin position="265"/>
        <end position="339"/>
    </location>
</feature>
<dbReference type="InterPro" id="IPR036393">
    <property type="entry name" value="AceGlu_kinase-like_sf"/>
</dbReference>
<name>A0A6V8LYT5_9BACT</name>
<feature type="binding site" evidence="12">
    <location>
        <begin position="209"/>
        <end position="210"/>
    </location>
    <ligand>
        <name>ATP</name>
        <dbReference type="ChEBI" id="CHEBI:30616"/>
    </ligand>
</feature>
<dbReference type="AlphaFoldDB" id="A0A6V8LYT5"/>
<dbReference type="InterPro" id="IPR002912">
    <property type="entry name" value="ACT_dom"/>
</dbReference>
<evidence type="ECO:0000256" key="4">
    <source>
        <dbReference type="ARBA" id="ARBA00010122"/>
    </source>
</evidence>
<dbReference type="GO" id="GO:0009089">
    <property type="term" value="P:lysine biosynthetic process via diaminopimelate"/>
    <property type="evidence" value="ECO:0007669"/>
    <property type="project" value="UniProtKB-UniPathway"/>
</dbReference>
<dbReference type="InterPro" id="IPR045865">
    <property type="entry name" value="ACT-like_dom_sf"/>
</dbReference>
<dbReference type="PANTHER" id="PTHR21499">
    <property type="entry name" value="ASPARTATE KINASE"/>
    <property type="match status" value="1"/>
</dbReference>
<feature type="binding site" evidence="12">
    <location>
        <begin position="7"/>
        <end position="10"/>
    </location>
    <ligand>
        <name>ATP</name>
        <dbReference type="ChEBI" id="CHEBI:30616"/>
    </ligand>
</feature>
<dbReference type="InterPro" id="IPR054352">
    <property type="entry name" value="ACT_Aspartokinase"/>
</dbReference>
<feature type="binding site" evidence="12">
    <location>
        <position position="184"/>
    </location>
    <ligand>
        <name>ATP</name>
        <dbReference type="ChEBI" id="CHEBI:30616"/>
    </ligand>
</feature>
<organism evidence="16 17">
    <name type="scientific">Fundidesulfovibrio magnetotacticus</name>
    <dbReference type="NCBI Taxonomy" id="2730080"/>
    <lineage>
        <taxon>Bacteria</taxon>
        <taxon>Pseudomonadati</taxon>
        <taxon>Thermodesulfobacteriota</taxon>
        <taxon>Desulfovibrionia</taxon>
        <taxon>Desulfovibrionales</taxon>
        <taxon>Desulfovibrionaceae</taxon>
        <taxon>Fundidesulfovibrio</taxon>
    </lineage>
</organism>
<keyword evidence="10" id="KW-0457">Lysine biosynthesis</keyword>
<evidence type="ECO:0000256" key="12">
    <source>
        <dbReference type="PIRSR" id="PIRSR000726-1"/>
    </source>
</evidence>
<dbReference type="SUPFAM" id="SSF53633">
    <property type="entry name" value="Carbamate kinase-like"/>
    <property type="match status" value="1"/>
</dbReference>
<reference evidence="16 17" key="1">
    <citation type="submission" date="2020-04" db="EMBL/GenBank/DDBJ databases">
        <authorList>
            <consortium name="Desulfovibrio sp. FSS-1 genome sequencing consortium"/>
            <person name="Shimoshige H."/>
            <person name="Kobayashi H."/>
            <person name="Maekawa T."/>
        </authorList>
    </citation>
    <scope>NUCLEOTIDE SEQUENCE [LARGE SCALE GENOMIC DNA]</scope>
    <source>
        <strain evidence="16 17">SIID29052-01</strain>
    </source>
</reference>
<feature type="binding site" evidence="12">
    <location>
        <begin position="173"/>
        <end position="174"/>
    </location>
    <ligand>
        <name>ATP</name>
        <dbReference type="ChEBI" id="CHEBI:30616"/>
    </ligand>
</feature>
<accession>A0A6V8LYT5</accession>
<dbReference type="CDD" id="cd04261">
    <property type="entry name" value="AAK_AKii-LysC-BS"/>
    <property type="match status" value="1"/>
</dbReference>
<evidence type="ECO:0000256" key="5">
    <source>
        <dbReference type="ARBA" id="ARBA00022605"/>
    </source>
</evidence>
<evidence type="ECO:0000256" key="11">
    <source>
        <dbReference type="ARBA" id="ARBA00047872"/>
    </source>
</evidence>
<comment type="catalytic activity">
    <reaction evidence="11 13">
        <text>L-aspartate + ATP = 4-phospho-L-aspartate + ADP</text>
        <dbReference type="Rhea" id="RHEA:23776"/>
        <dbReference type="ChEBI" id="CHEBI:29991"/>
        <dbReference type="ChEBI" id="CHEBI:30616"/>
        <dbReference type="ChEBI" id="CHEBI:57535"/>
        <dbReference type="ChEBI" id="CHEBI:456216"/>
        <dbReference type="EC" id="2.7.2.4"/>
    </reaction>
</comment>
<keyword evidence="9 12" id="KW-0067">ATP-binding</keyword>
<evidence type="ECO:0000256" key="2">
    <source>
        <dbReference type="ARBA" id="ARBA00004986"/>
    </source>
</evidence>
<dbReference type="Pfam" id="PF01842">
    <property type="entry name" value="ACT"/>
    <property type="match status" value="1"/>
</dbReference>
<keyword evidence="6 13" id="KW-0808">Transferase</keyword>
<dbReference type="Gene3D" id="3.40.1160.10">
    <property type="entry name" value="Acetylglutamate kinase-like"/>
    <property type="match status" value="1"/>
</dbReference>
<reference evidence="16 17" key="2">
    <citation type="submission" date="2020-05" db="EMBL/GenBank/DDBJ databases">
        <title>Draft genome sequence of Desulfovibrio sp. strainFSS-1.</title>
        <authorList>
            <person name="Shimoshige H."/>
            <person name="Kobayashi H."/>
            <person name="Maekawa T."/>
        </authorList>
    </citation>
    <scope>NUCLEOTIDE SEQUENCE [LARGE SCALE GENOMIC DNA]</scope>
    <source>
        <strain evidence="16 17">SIID29052-01</strain>
    </source>
</reference>
<dbReference type="GO" id="GO:0009090">
    <property type="term" value="P:homoserine biosynthetic process"/>
    <property type="evidence" value="ECO:0007669"/>
    <property type="project" value="TreeGrafter"/>
</dbReference>
<evidence type="ECO:0000256" key="3">
    <source>
        <dbReference type="ARBA" id="ARBA00005139"/>
    </source>
</evidence>
<feature type="binding site" evidence="12">
    <location>
        <position position="47"/>
    </location>
    <ligand>
        <name>substrate</name>
    </ligand>
</feature>
<dbReference type="PANTHER" id="PTHR21499:SF3">
    <property type="entry name" value="ASPARTOKINASE"/>
    <property type="match status" value="1"/>
</dbReference>
<dbReference type="CDD" id="cd04923">
    <property type="entry name" value="ACT_AK-LysC-DapG-like_2"/>
    <property type="match status" value="1"/>
</dbReference>
<comment type="pathway">
    <text evidence="3 14">Amino-acid biosynthesis; L-threonine biosynthesis; L-threonine from L-aspartate: step 1/5.</text>
</comment>
<evidence type="ECO:0000256" key="10">
    <source>
        <dbReference type="ARBA" id="ARBA00023154"/>
    </source>
</evidence>
<dbReference type="SUPFAM" id="SSF55021">
    <property type="entry name" value="ACT-like"/>
    <property type="match status" value="2"/>
</dbReference>
<dbReference type="GO" id="GO:0009088">
    <property type="term" value="P:threonine biosynthetic process"/>
    <property type="evidence" value="ECO:0007669"/>
    <property type="project" value="UniProtKB-UniPathway"/>
</dbReference>
<feature type="binding site" evidence="12">
    <location>
        <position position="74"/>
    </location>
    <ligand>
        <name>substrate</name>
    </ligand>
</feature>
<dbReference type="GO" id="GO:0004072">
    <property type="term" value="F:aspartate kinase activity"/>
    <property type="evidence" value="ECO:0007669"/>
    <property type="project" value="UniProtKB-EC"/>
</dbReference>
<comment type="similarity">
    <text evidence="4 13">Belongs to the aspartokinase family.</text>
</comment>
<dbReference type="GO" id="GO:0005524">
    <property type="term" value="F:ATP binding"/>
    <property type="evidence" value="ECO:0007669"/>
    <property type="project" value="UniProtKB-KW"/>
</dbReference>
<dbReference type="InterPro" id="IPR005260">
    <property type="entry name" value="Asp_kin_monofn"/>
</dbReference>
<dbReference type="EC" id="2.7.2.4" evidence="13"/>
<dbReference type="InterPro" id="IPR001341">
    <property type="entry name" value="Asp_kinase"/>
</dbReference>
<dbReference type="InterPro" id="IPR001048">
    <property type="entry name" value="Asp/Glu/Uridylate_kinase"/>
</dbReference>
<dbReference type="GO" id="GO:0005829">
    <property type="term" value="C:cytosol"/>
    <property type="evidence" value="ECO:0007669"/>
    <property type="project" value="TreeGrafter"/>
</dbReference>
<dbReference type="UniPathway" id="UPA00051">
    <property type="reaction ID" value="UER00462"/>
</dbReference>
<dbReference type="PIRSF" id="PIRSF000726">
    <property type="entry name" value="Asp_kin"/>
    <property type="match status" value="1"/>
</dbReference>
<keyword evidence="7 12" id="KW-0547">Nucleotide-binding</keyword>
<evidence type="ECO:0000256" key="1">
    <source>
        <dbReference type="ARBA" id="ARBA00004766"/>
    </source>
</evidence>
<dbReference type="UniPathway" id="UPA00034">
    <property type="reaction ID" value="UER00015"/>
</dbReference>
<evidence type="ECO:0000256" key="7">
    <source>
        <dbReference type="ARBA" id="ARBA00022741"/>
    </source>
</evidence>
<evidence type="ECO:0000259" key="15">
    <source>
        <dbReference type="PROSITE" id="PS51671"/>
    </source>
</evidence>
<protein>
    <recommendedName>
        <fullName evidence="13">Aspartokinase</fullName>
        <ecNumber evidence="13">2.7.2.4</ecNumber>
    </recommendedName>
</protein>
<dbReference type="RefSeq" id="WP_173085931.1">
    <property type="nucleotide sequence ID" value="NZ_BLTE01000014.1"/>
</dbReference>
<dbReference type="InterPro" id="IPR018042">
    <property type="entry name" value="Aspartate_kinase_CS"/>
</dbReference>
<gene>
    <name evidence="16" type="primary">lysC</name>
    <name evidence="16" type="ORF">NNJEOMEG_03027</name>
</gene>
<comment type="pathway">
    <text evidence="1 14">Amino-acid biosynthesis; L-lysine biosynthesis via DAP pathway; (S)-tetrahydrodipicolinate from L-aspartate: step 1/4.</text>
</comment>
<dbReference type="FunFam" id="3.30.2130.10:FF:000002">
    <property type="entry name" value="Aspartokinase"/>
    <property type="match status" value="1"/>
</dbReference>
<evidence type="ECO:0000256" key="8">
    <source>
        <dbReference type="ARBA" id="ARBA00022777"/>
    </source>
</evidence>
<dbReference type="Pfam" id="PF22468">
    <property type="entry name" value="ACT_9"/>
    <property type="match status" value="1"/>
</dbReference>
<evidence type="ECO:0000256" key="14">
    <source>
        <dbReference type="RuleBase" id="RU004249"/>
    </source>
</evidence>
<dbReference type="UniPathway" id="UPA00050">
    <property type="reaction ID" value="UER00461"/>
</dbReference>
<feature type="domain" description="ACT" evidence="15">
    <location>
        <begin position="345"/>
        <end position="411"/>
    </location>
</feature>
<dbReference type="PROSITE" id="PS00324">
    <property type="entry name" value="ASPARTOKINASE"/>
    <property type="match status" value="1"/>
</dbReference>
<evidence type="ECO:0000256" key="9">
    <source>
        <dbReference type="ARBA" id="ARBA00022840"/>
    </source>
</evidence>
<comment type="caution">
    <text evidence="16">The sequence shown here is derived from an EMBL/GenBank/DDBJ whole genome shotgun (WGS) entry which is preliminary data.</text>
</comment>
<dbReference type="Proteomes" id="UP000494245">
    <property type="component" value="Unassembled WGS sequence"/>
</dbReference>
<dbReference type="Gene3D" id="3.30.2130.10">
    <property type="entry name" value="VC0802-like"/>
    <property type="match status" value="1"/>
</dbReference>
<dbReference type="NCBIfam" id="NF005155">
    <property type="entry name" value="PRK06635.1-4"/>
    <property type="match status" value="1"/>
</dbReference>
<evidence type="ECO:0000313" key="17">
    <source>
        <dbReference type="Proteomes" id="UP000494245"/>
    </source>
</evidence>
<comment type="pathway">
    <text evidence="2 14">Amino-acid biosynthesis; L-methionine biosynthesis via de novo pathway; L-homoserine from L-aspartate: step 1/3.</text>
</comment>